<reference evidence="2 4" key="2">
    <citation type="journal article" date="2020" name="Cell Host Microbe">
        <title>Functional and Genomic Variation between Human-Derived Isolates of Lachnospiraceae Reveals Inter- and Intra-Species Diversity.</title>
        <authorList>
            <person name="Sorbara M.T."/>
            <person name="Littmann E.R."/>
            <person name="Fontana E."/>
            <person name="Moody T.U."/>
            <person name="Kohout C.E."/>
            <person name="Gjonbalaj M."/>
            <person name="Eaton V."/>
            <person name="Seok R."/>
            <person name="Leiner I.M."/>
            <person name="Pamer E.G."/>
        </authorList>
    </citation>
    <scope>NUCLEOTIDE SEQUENCE [LARGE SCALE GENOMIC DNA]</scope>
    <source>
        <strain evidence="2 4">MSK.14.54</strain>
    </source>
</reference>
<reference evidence="2" key="3">
    <citation type="submission" date="2020-02" db="EMBL/GenBank/DDBJ databases">
        <authorList>
            <person name="Littmann E."/>
            <person name="Sorbara M."/>
        </authorList>
    </citation>
    <scope>NUCLEOTIDE SEQUENCE</scope>
    <source>
        <strain evidence="2">MSK.14.54</strain>
    </source>
</reference>
<evidence type="ECO:0000313" key="1">
    <source>
        <dbReference type="EMBL" id="CUP24878.1"/>
    </source>
</evidence>
<name>A0A174LS81_9FIRM</name>
<gene>
    <name evidence="1" type="ORF">ERS852498_01570</name>
    <name evidence="2" type="ORF">G5B05_01260</name>
</gene>
<dbReference type="Proteomes" id="UP000095709">
    <property type="component" value="Unassembled WGS sequence"/>
</dbReference>
<dbReference type="Proteomes" id="UP000768180">
    <property type="component" value="Unassembled WGS sequence"/>
</dbReference>
<keyword evidence="4" id="KW-1185">Reference proteome</keyword>
<dbReference type="EMBL" id="JAAITQ010000002">
    <property type="protein sequence ID" value="NSE15069.1"/>
    <property type="molecule type" value="Genomic_DNA"/>
</dbReference>
<evidence type="ECO:0000313" key="3">
    <source>
        <dbReference type="Proteomes" id="UP000095709"/>
    </source>
</evidence>
<dbReference type="EMBL" id="CZAL01000007">
    <property type="protein sequence ID" value="CUP24878.1"/>
    <property type="molecule type" value="Genomic_DNA"/>
</dbReference>
<reference evidence="1 3" key="1">
    <citation type="submission" date="2015-09" db="EMBL/GenBank/DDBJ databases">
        <authorList>
            <consortium name="Pathogen Informatics"/>
        </authorList>
    </citation>
    <scope>NUCLEOTIDE SEQUENCE [LARGE SCALE GENOMIC DNA]</scope>
    <source>
        <strain evidence="1 3">2789STDY5834885</strain>
    </source>
</reference>
<evidence type="ECO:0000313" key="2">
    <source>
        <dbReference type="EMBL" id="NSE15069.1"/>
    </source>
</evidence>
<dbReference type="AlphaFoldDB" id="A0A174LS81"/>
<sequence>MNREVETIREKVHTTADAALFLCFQEVKGSHSKGVIRLPLLHYDIPFEGYGEMLLRMNRIYDLLGMPDAGSCMRSLSEGEKEEWEFTDEMKNNQDTTLPAGTERMVSIQIQFRQHCSLQGFLICGKQKAGFRSALEMLYLLEDCLQEQDN</sequence>
<protein>
    <submittedName>
        <fullName evidence="1">Uncharacterized protein</fullName>
    </submittedName>
</protein>
<dbReference type="RefSeq" id="WP_022461015.1">
    <property type="nucleotide sequence ID" value="NZ_CABJFB010000002.1"/>
</dbReference>
<evidence type="ECO:0000313" key="4">
    <source>
        <dbReference type="Proteomes" id="UP000768180"/>
    </source>
</evidence>
<organism evidence="1 3">
    <name type="scientific">Fusicatenibacter saccharivorans</name>
    <dbReference type="NCBI Taxonomy" id="1150298"/>
    <lineage>
        <taxon>Bacteria</taxon>
        <taxon>Bacillati</taxon>
        <taxon>Bacillota</taxon>
        <taxon>Clostridia</taxon>
        <taxon>Lachnospirales</taxon>
        <taxon>Lachnospiraceae</taxon>
        <taxon>Fusicatenibacter</taxon>
    </lineage>
</organism>
<accession>A0A174LS81</accession>
<proteinExistence type="predicted"/>